<keyword evidence="5 6" id="KW-0472">Membrane</keyword>
<proteinExistence type="inferred from homology"/>
<accession>A0A250ISE7</accession>
<evidence type="ECO:0000256" key="5">
    <source>
        <dbReference type="ARBA" id="ARBA00023136"/>
    </source>
</evidence>
<feature type="transmembrane region" description="Helical" evidence="6">
    <location>
        <begin position="253"/>
        <end position="277"/>
    </location>
</feature>
<dbReference type="InterPro" id="IPR002794">
    <property type="entry name" value="DUF92_TMEM19"/>
</dbReference>
<dbReference type="AlphaFoldDB" id="A0A250ISE7"/>
<comment type="similarity">
    <text evidence="2">Belongs to the TMEM19 family.</text>
</comment>
<evidence type="ECO:0000256" key="4">
    <source>
        <dbReference type="ARBA" id="ARBA00022989"/>
    </source>
</evidence>
<dbReference type="Pfam" id="PF01940">
    <property type="entry name" value="DUF92"/>
    <property type="match status" value="1"/>
</dbReference>
<evidence type="ECO:0000256" key="2">
    <source>
        <dbReference type="ARBA" id="ARBA00009012"/>
    </source>
</evidence>
<feature type="transmembrane region" description="Helical" evidence="6">
    <location>
        <begin position="89"/>
        <end position="107"/>
    </location>
</feature>
<feature type="transmembrane region" description="Helical" evidence="6">
    <location>
        <begin position="152"/>
        <end position="174"/>
    </location>
</feature>
<dbReference type="PANTHER" id="PTHR13353">
    <property type="entry name" value="TRANSMEMBRANE PROTEIN 19"/>
    <property type="match status" value="1"/>
</dbReference>
<keyword evidence="4 6" id="KW-1133">Transmembrane helix</keyword>
<feature type="transmembrane region" description="Helical" evidence="6">
    <location>
        <begin position="308"/>
        <end position="324"/>
    </location>
</feature>
<dbReference type="PANTHER" id="PTHR13353:SF5">
    <property type="entry name" value="TRANSMEMBRANE PROTEIN 19"/>
    <property type="match status" value="1"/>
</dbReference>
<feature type="transmembrane region" description="Helical" evidence="6">
    <location>
        <begin position="6"/>
        <end position="26"/>
    </location>
</feature>
<evidence type="ECO:0000313" key="7">
    <source>
        <dbReference type="EMBL" id="ATB34162.1"/>
    </source>
</evidence>
<comment type="subcellular location">
    <subcellularLocation>
        <location evidence="1">Membrane</location>
        <topology evidence="1">Multi-pass membrane protein</topology>
    </subcellularLocation>
</comment>
<dbReference type="GO" id="GO:0016020">
    <property type="term" value="C:membrane"/>
    <property type="evidence" value="ECO:0007669"/>
    <property type="project" value="UniProtKB-SubCell"/>
</dbReference>
<dbReference type="EMBL" id="CP022163">
    <property type="protein sequence ID" value="ATB34162.1"/>
    <property type="molecule type" value="Genomic_DNA"/>
</dbReference>
<feature type="transmembrane region" description="Helical" evidence="6">
    <location>
        <begin position="38"/>
        <end position="54"/>
    </location>
</feature>
<evidence type="ECO:0008006" key="9">
    <source>
        <dbReference type="Google" id="ProtNLM"/>
    </source>
</evidence>
<feature type="transmembrane region" description="Helical" evidence="6">
    <location>
        <begin position="219"/>
        <end position="241"/>
    </location>
</feature>
<evidence type="ECO:0000256" key="6">
    <source>
        <dbReference type="SAM" id="Phobius"/>
    </source>
</evidence>
<reference evidence="7 8" key="1">
    <citation type="submission" date="2017-06" db="EMBL/GenBank/DDBJ databases">
        <authorList>
            <person name="Kim H.J."/>
            <person name="Triplett B.A."/>
        </authorList>
    </citation>
    <scope>NUCLEOTIDE SEQUENCE [LARGE SCALE GENOMIC DNA]</scope>
    <source>
        <strain evidence="7 8">DSM 14713</strain>
    </source>
</reference>
<evidence type="ECO:0000256" key="1">
    <source>
        <dbReference type="ARBA" id="ARBA00004141"/>
    </source>
</evidence>
<keyword evidence="3 6" id="KW-0812">Transmembrane</keyword>
<evidence type="ECO:0000256" key="3">
    <source>
        <dbReference type="ARBA" id="ARBA00022692"/>
    </source>
</evidence>
<feature type="transmembrane region" description="Helical" evidence="6">
    <location>
        <begin position="60"/>
        <end position="77"/>
    </location>
</feature>
<organism evidence="7 8">
    <name type="scientific">Melittangium boletus DSM 14713</name>
    <dbReference type="NCBI Taxonomy" id="1294270"/>
    <lineage>
        <taxon>Bacteria</taxon>
        <taxon>Pseudomonadati</taxon>
        <taxon>Myxococcota</taxon>
        <taxon>Myxococcia</taxon>
        <taxon>Myxococcales</taxon>
        <taxon>Cystobacterineae</taxon>
        <taxon>Archangiaceae</taxon>
        <taxon>Melittangium</taxon>
    </lineage>
</organism>
<feature type="transmembrane region" description="Helical" evidence="6">
    <location>
        <begin position="113"/>
        <end position="131"/>
    </location>
</feature>
<dbReference type="Proteomes" id="UP000217289">
    <property type="component" value="Chromosome"/>
</dbReference>
<protein>
    <recommendedName>
        <fullName evidence="9">DUF92 domain-containing protein</fullName>
    </recommendedName>
</protein>
<gene>
    <name evidence="7" type="ORF">MEBOL_007663</name>
</gene>
<dbReference type="OrthoDB" id="9808500at2"/>
<sequence length="478" mass="49064">MGQDLQALLLSYGYVGACVLVGEVAARRGASREFARKFIHVGVGLWIFGILGLFEHRTLAVVPSLSAAVANWIIHRKRLLRAVETTPDNLGTVWFALSFSALVWLAWDRPAVAAGGVLAMAVGDALASLVGRRFGRHRYETLGGELKSLEGSMALLAGTFLSVLAAITWMPGLAPEMPRVPLALLCAVVATCAEALGTRGRDNLWVPLSAGAVLAWTPAAHVTGLGLGAAGALLIGVAAWARGSLSASGVLGAILIGLPVFGLAGPVGTAALLGFFFSSSALSKAFRARKAGVEAEYAKTGTRDLGQALANGGVAALAAVLLGTTGDARYLLAMLGAFAAANADTWATELGVLSRSPPRLVTTLRPVAPGTSGAVSAMGLMASTAGAAFVGLLALLAGLSWTALPWIIVAGVAGSLADSALGATVQDVRWCESCGRETERRMHHCGRPTRGLRGLAWLGNDTVNVMATAVGALLAFWA</sequence>
<name>A0A250ISE7_9BACT</name>
<evidence type="ECO:0000313" key="8">
    <source>
        <dbReference type="Proteomes" id="UP000217289"/>
    </source>
</evidence>
<keyword evidence="8" id="KW-1185">Reference proteome</keyword>
<dbReference type="RefSeq" id="WP_095982098.1">
    <property type="nucleotide sequence ID" value="NZ_CP022163.1"/>
</dbReference>
<dbReference type="KEGG" id="mbd:MEBOL_007663"/>